<evidence type="ECO:0000313" key="3">
    <source>
        <dbReference type="Proteomes" id="UP000583944"/>
    </source>
</evidence>
<gene>
    <name evidence="2" type="ORF">ECC02_001874</name>
</gene>
<dbReference type="Proteomes" id="UP000583944">
    <property type="component" value="Unassembled WGS sequence"/>
</dbReference>
<evidence type="ECO:0000256" key="1">
    <source>
        <dbReference type="SAM" id="MobiDB-lite"/>
    </source>
</evidence>
<protein>
    <submittedName>
        <fullName evidence="2">Uncharacterized protein</fullName>
    </submittedName>
</protein>
<dbReference type="VEuPathDB" id="TriTrypDB:ECC02_001874"/>
<sequence>MAAMAQNRLSLESEKVNAPLANRLPKLNPERQQTPEPLEEPVTPVRSARRGLRLDFPTNSHPFSNSPVRESMRAARGSHVIRADRIGISEDYHFPFYRGSYRRSGLFSKSHSNSSTPHRRPSRAVSFSSRRRETIDTFENASRSPYVAPLIISDNEWPFKVSSGRKAPHRKHEETLESMRMRTNSVPISSFRDSPRGSGNFSSSHRHSFFVYTEADERKEEGTEWRTFVSNVFPPRDSSESASGARRSQVFRRTPSRGRETGRHATPERVLFRLNESEAIRVLDHAEILTGRSEMPTPDVSVPNAWGSGLVPLRTHEVILPERTKKKTVGEKMASTVNENVRSQAEINVGTSAAAGGDSPPPVEINRGGKNADNTTYPNVSGHSPNTAPIPIPGLRADGGASSRGSLDGKSEPKGRSDKLSPNSTVPTKAGTKEMEAVGSTTAGASKPARQGVSSFSLPKMNELHSKVMEKLSDKMNELRGENAAPGREILATHIHSKEKVPASALPDGEERLDPSMAIGFVAGDSAVSGITVTAGEGEEENLVGLNLEEPLEAAVSSVGTFLRTLLSSSSDNKRELVELPTADIMVSCLLEF</sequence>
<feature type="compositionally biased region" description="Low complexity" evidence="1">
    <location>
        <begin position="34"/>
        <end position="45"/>
    </location>
</feature>
<feature type="compositionally biased region" description="Basic and acidic residues" evidence="1">
    <location>
        <begin position="257"/>
        <end position="266"/>
    </location>
</feature>
<reference evidence="2 3" key="1">
    <citation type="journal article" date="2019" name="Genome Biol. Evol.">
        <title>Nanopore Sequencing Significantly Improves Genome Assembly of the Protozoan Parasite Trypanosoma cruzi.</title>
        <authorList>
            <person name="Diaz-Viraque F."/>
            <person name="Pita S."/>
            <person name="Greif G."/>
            <person name="de Souza R.C.M."/>
            <person name="Iraola G."/>
            <person name="Robello C."/>
        </authorList>
    </citation>
    <scope>NUCLEOTIDE SEQUENCE [LARGE SCALE GENOMIC DNA]</scope>
    <source>
        <strain evidence="2 3">Berenice</strain>
    </source>
</reference>
<feature type="compositionally biased region" description="Basic and acidic residues" evidence="1">
    <location>
        <begin position="407"/>
        <end position="419"/>
    </location>
</feature>
<organism evidence="2 3">
    <name type="scientific">Trypanosoma cruzi</name>
    <dbReference type="NCBI Taxonomy" id="5693"/>
    <lineage>
        <taxon>Eukaryota</taxon>
        <taxon>Discoba</taxon>
        <taxon>Euglenozoa</taxon>
        <taxon>Kinetoplastea</taxon>
        <taxon>Metakinetoplastina</taxon>
        <taxon>Trypanosomatida</taxon>
        <taxon>Trypanosomatidae</taxon>
        <taxon>Trypanosoma</taxon>
        <taxon>Schizotrypanum</taxon>
    </lineage>
</organism>
<evidence type="ECO:0000313" key="2">
    <source>
        <dbReference type="EMBL" id="KAF5224941.1"/>
    </source>
</evidence>
<feature type="region of interest" description="Disordered" evidence="1">
    <location>
        <begin position="107"/>
        <end position="128"/>
    </location>
</feature>
<proteinExistence type="predicted"/>
<accession>A0A7J6YDV4</accession>
<feature type="compositionally biased region" description="Polar residues" evidence="1">
    <location>
        <begin position="107"/>
        <end position="116"/>
    </location>
</feature>
<dbReference type="EMBL" id="JABDHM010000009">
    <property type="protein sequence ID" value="KAF5224941.1"/>
    <property type="molecule type" value="Genomic_DNA"/>
</dbReference>
<name>A0A7J6YDV4_TRYCR</name>
<feature type="region of interest" description="Disordered" evidence="1">
    <location>
        <begin position="351"/>
        <end position="461"/>
    </location>
</feature>
<feature type="compositionally biased region" description="Polar residues" evidence="1">
    <location>
        <begin position="372"/>
        <end position="387"/>
    </location>
</feature>
<dbReference type="AlphaFoldDB" id="A0A7J6YDV4"/>
<comment type="caution">
    <text evidence="2">The sequence shown here is derived from an EMBL/GenBank/DDBJ whole genome shotgun (WGS) entry which is preliminary data.</text>
</comment>
<feature type="region of interest" description="Disordered" evidence="1">
    <location>
        <begin position="232"/>
        <end position="266"/>
    </location>
</feature>
<feature type="region of interest" description="Disordered" evidence="1">
    <location>
        <begin position="1"/>
        <end position="45"/>
    </location>
</feature>